<dbReference type="Proteomes" id="UP000054485">
    <property type="component" value="Unassembled WGS sequence"/>
</dbReference>
<dbReference type="Gene3D" id="1.20.1050.10">
    <property type="match status" value="1"/>
</dbReference>
<protein>
    <recommendedName>
        <fullName evidence="1">GST N-terminal domain-containing protein</fullName>
    </recommendedName>
</protein>
<proteinExistence type="predicted"/>
<dbReference type="SUPFAM" id="SSF47616">
    <property type="entry name" value="GST C-terminal domain-like"/>
    <property type="match status" value="1"/>
</dbReference>
<dbReference type="EMBL" id="KN835602">
    <property type="protein sequence ID" value="KIK35650.1"/>
    <property type="molecule type" value="Genomic_DNA"/>
</dbReference>
<name>A0A0C9ZDS1_9AGAM</name>
<dbReference type="OrthoDB" id="202840at2759"/>
<dbReference type="PANTHER" id="PTHR43968:SF6">
    <property type="entry name" value="GLUTATHIONE S-TRANSFERASE OMEGA"/>
    <property type="match status" value="1"/>
</dbReference>
<sequence>MSEQLTLYLHKLSPYSQKIEIALIEANAPYKGHHVDLSNKPEWFTSIVNPVGKVPAVAYGGPIVDPENPSPLSTKIAESSVILEFLADLYPDSGLLPKDLVLRAKVRFFNDATTKHLEGPFYDFVIGRGSYENVVKGIEFVQGLLEEGKDFAVGDHYTIADACISPCLARLKVVTETDIGKFPVGMGSKLGEELKGPKFTEFTKYVDRMLERQSLKQTYDKEALITYFKTVFMRAQ</sequence>
<dbReference type="HOGENOM" id="CLU_066075_0_0_1"/>
<evidence type="ECO:0000259" key="1">
    <source>
        <dbReference type="PROSITE" id="PS50404"/>
    </source>
</evidence>
<accession>A0A0C9ZDS1</accession>
<reference evidence="3" key="2">
    <citation type="submission" date="2015-01" db="EMBL/GenBank/DDBJ databases">
        <title>Evolutionary Origins and Diversification of the Mycorrhizal Mutualists.</title>
        <authorList>
            <consortium name="DOE Joint Genome Institute"/>
            <consortium name="Mycorrhizal Genomics Consortium"/>
            <person name="Kohler A."/>
            <person name="Kuo A."/>
            <person name="Nagy L.G."/>
            <person name="Floudas D."/>
            <person name="Copeland A."/>
            <person name="Barry K.W."/>
            <person name="Cichocki N."/>
            <person name="Veneault-Fourrey C."/>
            <person name="LaButti K."/>
            <person name="Lindquist E.A."/>
            <person name="Lipzen A."/>
            <person name="Lundell T."/>
            <person name="Morin E."/>
            <person name="Murat C."/>
            <person name="Riley R."/>
            <person name="Ohm R."/>
            <person name="Sun H."/>
            <person name="Tunlid A."/>
            <person name="Henrissat B."/>
            <person name="Grigoriev I.V."/>
            <person name="Hibbett D.S."/>
            <person name="Martin F."/>
        </authorList>
    </citation>
    <scope>NUCLEOTIDE SEQUENCE [LARGE SCALE GENOMIC DNA]</scope>
    <source>
        <strain evidence="3">UH-Slu-Lm8-n1</strain>
    </source>
</reference>
<gene>
    <name evidence="2" type="ORF">CY34DRAFT_565391</name>
</gene>
<dbReference type="InterPro" id="IPR050983">
    <property type="entry name" value="GST_Omega/HSP26"/>
</dbReference>
<dbReference type="InParanoid" id="A0A0C9ZDS1"/>
<reference evidence="2 3" key="1">
    <citation type="submission" date="2014-04" db="EMBL/GenBank/DDBJ databases">
        <authorList>
            <consortium name="DOE Joint Genome Institute"/>
            <person name="Kuo A."/>
            <person name="Ruytinx J."/>
            <person name="Rineau F."/>
            <person name="Colpaert J."/>
            <person name="Kohler A."/>
            <person name="Nagy L.G."/>
            <person name="Floudas D."/>
            <person name="Copeland A."/>
            <person name="Barry K.W."/>
            <person name="Cichocki N."/>
            <person name="Veneault-Fourrey C."/>
            <person name="LaButti K."/>
            <person name="Lindquist E.A."/>
            <person name="Lipzen A."/>
            <person name="Lundell T."/>
            <person name="Morin E."/>
            <person name="Murat C."/>
            <person name="Sun H."/>
            <person name="Tunlid A."/>
            <person name="Henrissat B."/>
            <person name="Grigoriev I.V."/>
            <person name="Hibbett D.S."/>
            <person name="Martin F."/>
            <person name="Nordberg H.P."/>
            <person name="Cantor M.N."/>
            <person name="Hua S.X."/>
        </authorList>
    </citation>
    <scope>NUCLEOTIDE SEQUENCE [LARGE SCALE GENOMIC DNA]</scope>
    <source>
        <strain evidence="2 3">UH-Slu-Lm8-n1</strain>
    </source>
</reference>
<dbReference type="InterPro" id="IPR004045">
    <property type="entry name" value="Glutathione_S-Trfase_N"/>
</dbReference>
<dbReference type="PANTHER" id="PTHR43968">
    <property type="match status" value="1"/>
</dbReference>
<dbReference type="STRING" id="930992.A0A0C9ZDS1"/>
<dbReference type="CDD" id="cd00570">
    <property type="entry name" value="GST_N_family"/>
    <property type="match status" value="1"/>
</dbReference>
<dbReference type="Pfam" id="PF13409">
    <property type="entry name" value="GST_N_2"/>
    <property type="match status" value="1"/>
</dbReference>
<dbReference type="AlphaFoldDB" id="A0A0C9ZDS1"/>
<keyword evidence="3" id="KW-1185">Reference proteome</keyword>
<dbReference type="PROSITE" id="PS50404">
    <property type="entry name" value="GST_NTER"/>
    <property type="match status" value="1"/>
</dbReference>
<evidence type="ECO:0000313" key="3">
    <source>
        <dbReference type="Proteomes" id="UP000054485"/>
    </source>
</evidence>
<evidence type="ECO:0000313" key="2">
    <source>
        <dbReference type="EMBL" id="KIK35650.1"/>
    </source>
</evidence>
<dbReference type="SFLD" id="SFLDS00019">
    <property type="entry name" value="Glutathione_Transferase_(cytos"/>
    <property type="match status" value="1"/>
</dbReference>
<dbReference type="InterPro" id="IPR040079">
    <property type="entry name" value="Glutathione_S-Trfase"/>
</dbReference>
<dbReference type="Gene3D" id="3.40.30.10">
    <property type="entry name" value="Glutaredoxin"/>
    <property type="match status" value="1"/>
</dbReference>
<dbReference type="InterPro" id="IPR036249">
    <property type="entry name" value="Thioredoxin-like_sf"/>
</dbReference>
<organism evidence="2 3">
    <name type="scientific">Suillus luteus UH-Slu-Lm8-n1</name>
    <dbReference type="NCBI Taxonomy" id="930992"/>
    <lineage>
        <taxon>Eukaryota</taxon>
        <taxon>Fungi</taxon>
        <taxon>Dikarya</taxon>
        <taxon>Basidiomycota</taxon>
        <taxon>Agaricomycotina</taxon>
        <taxon>Agaricomycetes</taxon>
        <taxon>Agaricomycetidae</taxon>
        <taxon>Boletales</taxon>
        <taxon>Suillineae</taxon>
        <taxon>Suillaceae</taxon>
        <taxon>Suillus</taxon>
    </lineage>
</organism>
<dbReference type="SUPFAM" id="SSF52833">
    <property type="entry name" value="Thioredoxin-like"/>
    <property type="match status" value="1"/>
</dbReference>
<dbReference type="GO" id="GO:0005737">
    <property type="term" value="C:cytoplasm"/>
    <property type="evidence" value="ECO:0007669"/>
    <property type="project" value="TreeGrafter"/>
</dbReference>
<dbReference type="InterPro" id="IPR036282">
    <property type="entry name" value="Glutathione-S-Trfase_C_sf"/>
</dbReference>
<feature type="domain" description="GST N-terminal" evidence="1">
    <location>
        <begin position="3"/>
        <end position="94"/>
    </location>
</feature>
<dbReference type="SFLD" id="SFLDG00358">
    <property type="entry name" value="Main_(cytGST)"/>
    <property type="match status" value="1"/>
</dbReference>